<evidence type="ECO:0000259" key="3">
    <source>
        <dbReference type="PROSITE" id="PS50112"/>
    </source>
</evidence>
<dbReference type="InterPro" id="IPR001932">
    <property type="entry name" value="PPM-type_phosphatase-like_dom"/>
</dbReference>
<dbReference type="PANTHER" id="PTHR43156">
    <property type="entry name" value="STAGE II SPORULATION PROTEIN E-RELATED"/>
    <property type="match status" value="1"/>
</dbReference>
<dbReference type="InterPro" id="IPR013655">
    <property type="entry name" value="PAS_fold_3"/>
</dbReference>
<dbReference type="PANTHER" id="PTHR43156:SF2">
    <property type="entry name" value="STAGE II SPORULATION PROTEIN E"/>
    <property type="match status" value="1"/>
</dbReference>
<dbReference type="InterPro" id="IPR036457">
    <property type="entry name" value="PPM-type-like_dom_sf"/>
</dbReference>
<dbReference type="SUPFAM" id="SSF55785">
    <property type="entry name" value="PYP-like sensor domain (PAS domain)"/>
    <property type="match status" value="2"/>
</dbReference>
<dbReference type="SMART" id="SM00065">
    <property type="entry name" value="GAF"/>
    <property type="match status" value="2"/>
</dbReference>
<evidence type="ECO:0000256" key="1">
    <source>
        <dbReference type="ARBA" id="ARBA00022801"/>
    </source>
</evidence>
<proteinExistence type="predicted"/>
<dbReference type="InterPro" id="IPR013656">
    <property type="entry name" value="PAS_4"/>
</dbReference>
<feature type="region of interest" description="Disordered" evidence="2">
    <location>
        <begin position="847"/>
        <end position="869"/>
    </location>
</feature>
<dbReference type="STRING" id="1070870.SAMN05444351_1161"/>
<dbReference type="Proteomes" id="UP000184471">
    <property type="component" value="Unassembled WGS sequence"/>
</dbReference>
<dbReference type="AlphaFoldDB" id="A0A1M5FBG0"/>
<keyword evidence="6" id="KW-1185">Reference proteome</keyword>
<dbReference type="Pfam" id="PF07228">
    <property type="entry name" value="SpoIIE"/>
    <property type="match status" value="1"/>
</dbReference>
<reference evidence="5 6" key="1">
    <citation type="submission" date="2016-11" db="EMBL/GenBank/DDBJ databases">
        <authorList>
            <person name="Jaros S."/>
            <person name="Januszkiewicz K."/>
            <person name="Wedrychowicz H."/>
        </authorList>
    </citation>
    <scope>NUCLEOTIDE SEQUENCE [LARGE SCALE GENOMIC DNA]</scope>
    <source>
        <strain evidence="5 6">DSM 45408</strain>
    </source>
</reference>
<dbReference type="EMBL" id="FQVX01000001">
    <property type="protein sequence ID" value="SHF88874.1"/>
    <property type="molecule type" value="Genomic_DNA"/>
</dbReference>
<evidence type="ECO:0000313" key="5">
    <source>
        <dbReference type="EMBL" id="SHF88874.1"/>
    </source>
</evidence>
<dbReference type="CDD" id="cd00130">
    <property type="entry name" value="PAS"/>
    <property type="match status" value="2"/>
</dbReference>
<dbReference type="InterPro" id="IPR035965">
    <property type="entry name" value="PAS-like_dom_sf"/>
</dbReference>
<dbReference type="InterPro" id="IPR003018">
    <property type="entry name" value="GAF"/>
</dbReference>
<name>A0A1M5FBG0_9ACTN</name>
<evidence type="ECO:0000259" key="4">
    <source>
        <dbReference type="PROSITE" id="PS50113"/>
    </source>
</evidence>
<dbReference type="SMART" id="SM00331">
    <property type="entry name" value="PP2C_SIG"/>
    <property type="match status" value="1"/>
</dbReference>
<evidence type="ECO:0000256" key="2">
    <source>
        <dbReference type="SAM" id="MobiDB-lite"/>
    </source>
</evidence>
<protein>
    <submittedName>
        <fullName evidence="5">Serine phosphatase RsbU, regulator of sigma subunit</fullName>
    </submittedName>
</protein>
<organism evidence="5 6">
    <name type="scientific">Geodermatophilus nigrescens</name>
    <dbReference type="NCBI Taxonomy" id="1070870"/>
    <lineage>
        <taxon>Bacteria</taxon>
        <taxon>Bacillati</taxon>
        <taxon>Actinomycetota</taxon>
        <taxon>Actinomycetes</taxon>
        <taxon>Geodermatophilales</taxon>
        <taxon>Geodermatophilaceae</taxon>
        <taxon>Geodermatophilus</taxon>
    </lineage>
</organism>
<dbReference type="InterPro" id="IPR000700">
    <property type="entry name" value="PAS-assoc_C"/>
</dbReference>
<dbReference type="InterPro" id="IPR000014">
    <property type="entry name" value="PAS"/>
</dbReference>
<sequence>MDRSSDVQVGDADGSRLPAAQAAAALTGDRRRVEAVERLRASNSGPVLDRLADEAARLLGAAAGQVSLLADVQIVAGAGGAAAGTTGTRDALEDSLCSLTAAGGRPMALTDARDHAAASDLPPVRAGRVRGYLGVPLIDIDGHVLGSVCVFDPEPRQWTDAQVRLLEMVGRAVGGELQVATLTAEHHAERLRWTLAVDAGEVGSFDWDLLTGRLVWDARLQEIFGFAPGEFDERIESFDARVHPDDAGRVGSAVQTSIDTCGEYEAEYRVVLPGGATRWVQARGKTLCDPLGTATRLLGAAYDTTDTRDSQLRTTRVLEAMPSGFLSLDREWRFTMLNAAAEHLLGHPRGSLIGRTIWEAFPATVGNEFEAGYRTAVETQQPQTLEAYYPAPLDAWYDVLCWPTPEGLSLYFADVTARKRATELAERAAGRLALLVQVNTILVEATDVNASVARLPRLLVPALADGCIVTLLDEDGHPRDIGSWHVEAGSREVLQRHAAVRQDVLSVTSAVARVLVTGEVVRRSRAEELAALPPGEARDLLATTAVQEAVVLPVRGRDRVLGALTLFRDAGRRQDVDDELTARDIAQRTGLVLDNARLAAAQERIAVEFQRTLLTRPPEPDHAQIVVRYVPASEAARVGGDWYDAFMQPSGATMLVIGDVVGHDVTAAAAMAQLRGLLRGIATFSDAGPAEALAGLESSMALLEVHTLATAAVARLEQTAEEWDRGVTRLVWANAGHPPPLVVEPGQRPYFLQGERADLLLGVRTGVDRAERTVVLPRGTTVLFFTDGLFERRDSPLDEGMTRLQQAAAQLAERPLDELCDGLISQLVHGRPDDDVAVVAVRLHRQDRARPAEAGPNRVPPRLRSAPPA</sequence>
<dbReference type="Gene3D" id="3.30.450.40">
    <property type="match status" value="2"/>
</dbReference>
<gene>
    <name evidence="5" type="ORF">SAMN05444351_1161</name>
</gene>
<dbReference type="InterPro" id="IPR052016">
    <property type="entry name" value="Bact_Sigma-Reg"/>
</dbReference>
<dbReference type="SUPFAM" id="SSF55781">
    <property type="entry name" value="GAF domain-like"/>
    <property type="match status" value="2"/>
</dbReference>
<dbReference type="Pfam" id="PF08448">
    <property type="entry name" value="PAS_4"/>
    <property type="match status" value="1"/>
</dbReference>
<dbReference type="Gene3D" id="2.10.70.100">
    <property type="match status" value="1"/>
</dbReference>
<dbReference type="Pfam" id="PF01590">
    <property type="entry name" value="GAF"/>
    <property type="match status" value="2"/>
</dbReference>
<dbReference type="PROSITE" id="PS50112">
    <property type="entry name" value="PAS"/>
    <property type="match status" value="1"/>
</dbReference>
<feature type="domain" description="PAS" evidence="3">
    <location>
        <begin position="310"/>
        <end position="380"/>
    </location>
</feature>
<dbReference type="InterPro" id="IPR029016">
    <property type="entry name" value="GAF-like_dom_sf"/>
</dbReference>
<evidence type="ECO:0000313" key="6">
    <source>
        <dbReference type="Proteomes" id="UP000184471"/>
    </source>
</evidence>
<dbReference type="PROSITE" id="PS50113">
    <property type="entry name" value="PAC"/>
    <property type="match status" value="1"/>
</dbReference>
<dbReference type="GO" id="GO:0016791">
    <property type="term" value="F:phosphatase activity"/>
    <property type="evidence" value="ECO:0007669"/>
    <property type="project" value="TreeGrafter"/>
</dbReference>
<dbReference type="SUPFAM" id="SSF81606">
    <property type="entry name" value="PP2C-like"/>
    <property type="match status" value="1"/>
</dbReference>
<dbReference type="Gene3D" id="3.30.450.20">
    <property type="entry name" value="PAS domain"/>
    <property type="match status" value="2"/>
</dbReference>
<keyword evidence="1" id="KW-0378">Hydrolase</keyword>
<dbReference type="SMART" id="SM00091">
    <property type="entry name" value="PAS"/>
    <property type="match status" value="2"/>
</dbReference>
<dbReference type="Pfam" id="PF08447">
    <property type="entry name" value="PAS_3"/>
    <property type="match status" value="1"/>
</dbReference>
<dbReference type="Gene3D" id="3.60.40.10">
    <property type="entry name" value="PPM-type phosphatase domain"/>
    <property type="match status" value="1"/>
</dbReference>
<accession>A0A1M5FBG0</accession>
<feature type="domain" description="PAC" evidence="4">
    <location>
        <begin position="264"/>
        <end position="316"/>
    </location>
</feature>